<organism evidence="1 2">
    <name type="scientific">Tritrichomonas musculus</name>
    <dbReference type="NCBI Taxonomy" id="1915356"/>
    <lineage>
        <taxon>Eukaryota</taxon>
        <taxon>Metamonada</taxon>
        <taxon>Parabasalia</taxon>
        <taxon>Tritrichomonadida</taxon>
        <taxon>Tritrichomonadidae</taxon>
        <taxon>Tritrichomonas</taxon>
    </lineage>
</organism>
<dbReference type="InterPro" id="IPR000212">
    <property type="entry name" value="DNA_helicase_UvrD/REP"/>
</dbReference>
<comment type="caution">
    <text evidence="1">The sequence shown here is derived from an EMBL/GenBank/DDBJ whole genome shotgun (WGS) entry which is preliminary data.</text>
</comment>
<protein>
    <recommendedName>
        <fullName evidence="3">DNA helicase</fullName>
    </recommendedName>
</protein>
<evidence type="ECO:0000313" key="1">
    <source>
        <dbReference type="EMBL" id="KAK8847977.1"/>
    </source>
</evidence>
<dbReference type="InterPro" id="IPR027417">
    <property type="entry name" value="P-loop_NTPase"/>
</dbReference>
<evidence type="ECO:0008006" key="3">
    <source>
        <dbReference type="Google" id="ProtNLM"/>
    </source>
</evidence>
<dbReference type="Proteomes" id="UP001470230">
    <property type="component" value="Unassembled WGS sequence"/>
</dbReference>
<dbReference type="SUPFAM" id="SSF52540">
    <property type="entry name" value="P-loop containing nucleoside triphosphate hydrolases"/>
    <property type="match status" value="1"/>
</dbReference>
<keyword evidence="2" id="KW-1185">Reference proteome</keyword>
<name>A0ABR2HIB6_9EUKA</name>
<proteinExistence type="predicted"/>
<dbReference type="InterPro" id="IPR011604">
    <property type="entry name" value="PDDEXK-like_dom_sf"/>
</dbReference>
<dbReference type="PANTHER" id="PTHR11070">
    <property type="entry name" value="UVRD / RECB / PCRA DNA HELICASE FAMILY MEMBER"/>
    <property type="match status" value="1"/>
</dbReference>
<dbReference type="Gene3D" id="3.90.320.10">
    <property type="match status" value="1"/>
</dbReference>
<gene>
    <name evidence="1" type="ORF">M9Y10_019028</name>
</gene>
<accession>A0ABR2HIB6</accession>
<dbReference type="EMBL" id="JAPFFF010000027">
    <property type="protein sequence ID" value="KAK8847977.1"/>
    <property type="molecule type" value="Genomic_DNA"/>
</dbReference>
<evidence type="ECO:0000313" key="2">
    <source>
        <dbReference type="Proteomes" id="UP001470230"/>
    </source>
</evidence>
<reference evidence="1 2" key="1">
    <citation type="submission" date="2024-04" db="EMBL/GenBank/DDBJ databases">
        <title>Tritrichomonas musculus Genome.</title>
        <authorList>
            <person name="Alves-Ferreira E."/>
            <person name="Grigg M."/>
            <person name="Lorenzi H."/>
            <person name="Galac M."/>
        </authorList>
    </citation>
    <scope>NUCLEOTIDE SEQUENCE [LARGE SCALE GENOMIC DNA]</scope>
    <source>
        <strain evidence="1 2">EAF2021</strain>
    </source>
</reference>
<dbReference type="Pfam" id="PF13245">
    <property type="entry name" value="AAA_19"/>
    <property type="match status" value="1"/>
</dbReference>
<sequence length="602" mass="70588">MWYYTNPDDSFKFEKWKIKSAMSLNDLSDEQQELIRLVKERNNVLVDACIGSGKTTTIQVLCNELPERQILYLTYNLKYKTKILLYKIFMVLHLPVSKKNNIKIGGKSDLIQTFLKNKEQIKIQPFNLLLIDEYQDIEKETAEMLEYIKLKNPNIQIVAVGDMEQKIYDKTILDVSKFIKSFLGTHKKLNFTRCFRLNNAFAQRLGMVWNKEIVGVNDQCEVKFMLLNEIEEFIKDKNTSDILVLGSRNGSMATLLNNIEEKYPNKFNKKTVYASISDEDRRDRIFNDNNVAIFTTFDSSKGLERKICIIFDYTEDYWKSRSTPEGVKYTILRNIFCVAASRGKNQIIFEKSPEMTSLKESTIATPFQNQKETMEYFMSEMFQFKYKEHIEQCFKLLNIEIDKTAKIEEIPIPSSDDQIDLSPCIGILQEASYYDGYDIDRDIQMMLEYKYGNRHKLKCNMNAKLEKKVLYLVSLDTRQNRYALQVETPFVSDEKINDIHKRMSEVFTRNNEVQVECRIPFIDNGKEKCLFGCCDVLKDDTVWELKFTSELDHEHYLQCACYMVALSKPKGVIWNIRTNECAFITIPDRQKFMESVINAKDV</sequence>
<dbReference type="Gene3D" id="3.40.50.300">
    <property type="entry name" value="P-loop containing nucleotide triphosphate hydrolases"/>
    <property type="match status" value="3"/>
</dbReference>